<reference evidence="1 2" key="1">
    <citation type="submission" date="2015-03" db="EMBL/GenBank/DDBJ databases">
        <authorList>
            <consortium name="Pathogen Informatics"/>
        </authorList>
    </citation>
    <scope>NUCLEOTIDE SEQUENCE [LARGE SCALE GENOMIC DNA]</scope>
    <source>
        <strain evidence="1 2">D00501624</strain>
    </source>
</reference>
<evidence type="ECO:0000313" key="1">
    <source>
        <dbReference type="EMBL" id="CNX11055.1"/>
    </source>
</evidence>
<accession>A0A655G040</accession>
<dbReference type="Proteomes" id="UP000039217">
    <property type="component" value="Unassembled WGS sequence"/>
</dbReference>
<proteinExistence type="predicted"/>
<gene>
    <name evidence="1" type="ORF">ERS007661_04467</name>
</gene>
<name>A0A655G040_MYCTX</name>
<dbReference type="AlphaFoldDB" id="A0A655G040"/>
<dbReference type="EMBL" id="CQQC01002711">
    <property type="protein sequence ID" value="CNX11055.1"/>
    <property type="molecule type" value="Genomic_DNA"/>
</dbReference>
<evidence type="ECO:0000313" key="2">
    <source>
        <dbReference type="Proteomes" id="UP000039217"/>
    </source>
</evidence>
<protein>
    <submittedName>
        <fullName evidence="1">Uncharacterized protein</fullName>
    </submittedName>
</protein>
<organism evidence="1 2">
    <name type="scientific">Mycobacterium tuberculosis</name>
    <dbReference type="NCBI Taxonomy" id="1773"/>
    <lineage>
        <taxon>Bacteria</taxon>
        <taxon>Bacillati</taxon>
        <taxon>Actinomycetota</taxon>
        <taxon>Actinomycetes</taxon>
        <taxon>Mycobacteriales</taxon>
        <taxon>Mycobacteriaceae</taxon>
        <taxon>Mycobacterium</taxon>
        <taxon>Mycobacterium tuberculosis complex</taxon>
    </lineage>
</organism>
<sequence length="45" mass="4671">MPPISSARPSRHQPASLIACTVLANSSGTLMEWVFGSKTGGLRSA</sequence>